<evidence type="ECO:0000256" key="5">
    <source>
        <dbReference type="SAM" id="MobiDB-lite"/>
    </source>
</evidence>
<dbReference type="GO" id="GO:0005667">
    <property type="term" value="C:transcription regulator complex"/>
    <property type="evidence" value="ECO:0007669"/>
    <property type="project" value="TreeGrafter"/>
</dbReference>
<dbReference type="GO" id="GO:0048568">
    <property type="term" value="P:embryonic organ development"/>
    <property type="evidence" value="ECO:0007669"/>
    <property type="project" value="TreeGrafter"/>
</dbReference>
<accession>N6T873</accession>
<dbReference type="AlphaFoldDB" id="N6T873"/>
<protein>
    <submittedName>
        <fullName evidence="6">Uncharacterized protein</fullName>
    </submittedName>
</protein>
<dbReference type="GO" id="GO:0000978">
    <property type="term" value="F:RNA polymerase II cis-regulatory region sequence-specific DNA binding"/>
    <property type="evidence" value="ECO:0007669"/>
    <property type="project" value="TreeGrafter"/>
</dbReference>
<evidence type="ECO:0000256" key="2">
    <source>
        <dbReference type="ARBA" id="ARBA00023015"/>
    </source>
</evidence>
<feature type="non-terminal residue" evidence="6">
    <location>
        <position position="1"/>
    </location>
</feature>
<keyword evidence="4" id="KW-0539">Nucleus</keyword>
<dbReference type="HOGENOM" id="CLU_1355898_0_0_1"/>
<sequence length="202" mass="21690">MSEVGQSRLKNKASVLKSERIMTSDDVGQSKPVFQLCKLVATLIASNASSTCNGSAAKRQITRWRVTVETCQTCLSIGVGSVVTPGGIITSPWTPVPGPPGDSNGGPDVKNLEVDLSDDEKDMAAADAEGVWSPDIEQSFQEALAIYPPCGRRKIILSDEGKMSKRTHSQIHQTANWENEDTETSQFTHTSARQAEAARNSG</sequence>
<dbReference type="InterPro" id="IPR038096">
    <property type="entry name" value="TEA/ATTS_sf"/>
</dbReference>
<evidence type="ECO:0000256" key="1">
    <source>
        <dbReference type="ARBA" id="ARBA00004123"/>
    </source>
</evidence>
<evidence type="ECO:0000256" key="4">
    <source>
        <dbReference type="ARBA" id="ARBA00023242"/>
    </source>
</evidence>
<dbReference type="EMBL" id="KB741092">
    <property type="protein sequence ID" value="ENN73918.1"/>
    <property type="molecule type" value="Genomic_DNA"/>
</dbReference>
<dbReference type="SMART" id="SM00426">
    <property type="entry name" value="TEA"/>
    <property type="match status" value="1"/>
</dbReference>
<gene>
    <name evidence="6" type="ORF">YQE_09490</name>
</gene>
<comment type="subcellular location">
    <subcellularLocation>
        <location evidence="1">Nucleus</location>
    </subcellularLocation>
</comment>
<dbReference type="InterPro" id="IPR050937">
    <property type="entry name" value="TEC1_TEAD_TF"/>
</dbReference>
<dbReference type="OrthoDB" id="10006572at2759"/>
<dbReference type="InterPro" id="IPR000818">
    <property type="entry name" value="TEA/ATTS_dom"/>
</dbReference>
<dbReference type="PROSITE" id="PS51088">
    <property type="entry name" value="TEA_2"/>
    <property type="match status" value="1"/>
</dbReference>
<proteinExistence type="predicted"/>
<dbReference type="GO" id="GO:0035329">
    <property type="term" value="P:hippo signaling"/>
    <property type="evidence" value="ECO:0007669"/>
    <property type="project" value="TreeGrafter"/>
</dbReference>
<keyword evidence="3" id="KW-0804">Transcription</keyword>
<dbReference type="PANTHER" id="PTHR11834">
    <property type="entry name" value="TRANSCRIPTIONAL ENHANCER FACTOR TEF RELATED"/>
    <property type="match status" value="1"/>
</dbReference>
<evidence type="ECO:0000256" key="3">
    <source>
        <dbReference type="ARBA" id="ARBA00023163"/>
    </source>
</evidence>
<reference evidence="6" key="1">
    <citation type="journal article" date="2013" name="Genome Biol.">
        <title>Draft genome of the mountain pine beetle, Dendroctonus ponderosae Hopkins, a major forest pest.</title>
        <authorList>
            <person name="Keeling C.I."/>
            <person name="Yuen M.M."/>
            <person name="Liao N.Y."/>
            <person name="Docking T.R."/>
            <person name="Chan S.K."/>
            <person name="Taylor G.A."/>
            <person name="Palmquist D.L."/>
            <person name="Jackman S.D."/>
            <person name="Nguyen A."/>
            <person name="Li M."/>
            <person name="Henderson H."/>
            <person name="Janes J.K."/>
            <person name="Zhao Y."/>
            <person name="Pandoh P."/>
            <person name="Moore R."/>
            <person name="Sperling F.A."/>
            <person name="Huber D.P."/>
            <person name="Birol I."/>
            <person name="Jones S.J."/>
            <person name="Bohlmann J."/>
        </authorList>
    </citation>
    <scope>NUCLEOTIDE SEQUENCE</scope>
</reference>
<dbReference type="PANTHER" id="PTHR11834:SF0">
    <property type="entry name" value="PROTEIN SCALLOPED"/>
    <property type="match status" value="1"/>
</dbReference>
<dbReference type="Pfam" id="PF01285">
    <property type="entry name" value="TEA"/>
    <property type="match status" value="1"/>
</dbReference>
<keyword evidence="2" id="KW-0805">Transcription regulation</keyword>
<feature type="region of interest" description="Disordered" evidence="5">
    <location>
        <begin position="159"/>
        <end position="202"/>
    </location>
</feature>
<feature type="compositionally biased region" description="Polar residues" evidence="5">
    <location>
        <begin position="184"/>
        <end position="193"/>
    </location>
</feature>
<evidence type="ECO:0000313" key="6">
    <source>
        <dbReference type="EMBL" id="ENN73918.1"/>
    </source>
</evidence>
<organism evidence="6">
    <name type="scientific">Dendroctonus ponderosae</name>
    <name type="common">Mountain pine beetle</name>
    <dbReference type="NCBI Taxonomy" id="77166"/>
    <lineage>
        <taxon>Eukaryota</taxon>
        <taxon>Metazoa</taxon>
        <taxon>Ecdysozoa</taxon>
        <taxon>Arthropoda</taxon>
        <taxon>Hexapoda</taxon>
        <taxon>Insecta</taxon>
        <taxon>Pterygota</taxon>
        <taxon>Neoptera</taxon>
        <taxon>Endopterygota</taxon>
        <taxon>Coleoptera</taxon>
        <taxon>Polyphaga</taxon>
        <taxon>Cucujiformia</taxon>
        <taxon>Curculionidae</taxon>
        <taxon>Scolytinae</taxon>
        <taxon>Dendroctonus</taxon>
    </lineage>
</organism>
<dbReference type="GO" id="GO:0005634">
    <property type="term" value="C:nucleus"/>
    <property type="evidence" value="ECO:0007669"/>
    <property type="project" value="UniProtKB-SubCell"/>
</dbReference>
<name>N6T873_DENPD</name>
<dbReference type="Gene3D" id="6.10.20.40">
    <property type="entry name" value="TEA/ATTS domain"/>
    <property type="match status" value="1"/>
</dbReference>
<dbReference type="GO" id="GO:0000981">
    <property type="term" value="F:DNA-binding transcription factor activity, RNA polymerase II-specific"/>
    <property type="evidence" value="ECO:0007669"/>
    <property type="project" value="TreeGrafter"/>
</dbReference>